<comment type="subcellular location">
    <subcellularLocation>
        <location evidence="1">Mitochondrion inner membrane</location>
        <topology evidence="1">Multi-pass membrane protein</topology>
        <orientation evidence="1">Matrix side</orientation>
    </subcellularLocation>
</comment>
<dbReference type="Proteomes" id="UP000183832">
    <property type="component" value="Unassembled WGS sequence"/>
</dbReference>
<gene>
    <name evidence="12" type="ORF">CLUMA_CG019458</name>
</gene>
<evidence type="ECO:0000313" key="13">
    <source>
        <dbReference type="Proteomes" id="UP000183832"/>
    </source>
</evidence>
<dbReference type="STRING" id="568069.A0A1J1J4P2"/>
<keyword evidence="8 11" id="KW-0472">Membrane</keyword>
<evidence type="ECO:0000256" key="2">
    <source>
        <dbReference type="ARBA" id="ARBA00008699"/>
    </source>
</evidence>
<evidence type="ECO:0000256" key="3">
    <source>
        <dbReference type="ARBA" id="ARBA00018191"/>
    </source>
</evidence>
<dbReference type="AlphaFoldDB" id="A0A1J1J4P2"/>
<proteinExistence type="inferred from homology"/>
<protein>
    <recommendedName>
        <fullName evidence="3">NADH dehydrogenase [ubiquinone] 1 alpha subcomplex subunit 11</fullName>
    </recommendedName>
    <alternativeName>
        <fullName evidence="9">Complex I-B14.7</fullName>
    </alternativeName>
    <alternativeName>
        <fullName evidence="10">NADH-ubiquinone oxidoreductase subunit B14.7</fullName>
    </alternativeName>
</protein>
<dbReference type="PANTHER" id="PTHR21382:SF1">
    <property type="entry name" value="NADH DEHYDROGENASE [UBIQUINONE] 1 ALPHA SUBCOMPLEX SUBUNIT 11"/>
    <property type="match status" value="1"/>
</dbReference>
<evidence type="ECO:0000256" key="9">
    <source>
        <dbReference type="ARBA" id="ARBA00030608"/>
    </source>
</evidence>
<evidence type="ECO:0000256" key="1">
    <source>
        <dbReference type="ARBA" id="ARBA00004292"/>
    </source>
</evidence>
<evidence type="ECO:0000256" key="10">
    <source>
        <dbReference type="ARBA" id="ARBA00031497"/>
    </source>
</evidence>
<keyword evidence="4 11" id="KW-0812">Transmembrane</keyword>
<evidence type="ECO:0000256" key="5">
    <source>
        <dbReference type="ARBA" id="ARBA00022792"/>
    </source>
</evidence>
<keyword evidence="13" id="KW-1185">Reference proteome</keyword>
<dbReference type="GO" id="GO:0045271">
    <property type="term" value="C:respiratory chain complex I"/>
    <property type="evidence" value="ECO:0007669"/>
    <property type="project" value="InterPro"/>
</dbReference>
<keyword evidence="6 11" id="KW-1133">Transmembrane helix</keyword>
<feature type="transmembrane region" description="Helical" evidence="11">
    <location>
        <begin position="28"/>
        <end position="45"/>
    </location>
</feature>
<name>A0A1J1J4P2_9DIPT</name>
<evidence type="ECO:0000256" key="7">
    <source>
        <dbReference type="ARBA" id="ARBA00023128"/>
    </source>
</evidence>
<evidence type="ECO:0000256" key="4">
    <source>
        <dbReference type="ARBA" id="ARBA00022692"/>
    </source>
</evidence>
<organism evidence="12 13">
    <name type="scientific">Clunio marinus</name>
    <dbReference type="NCBI Taxonomy" id="568069"/>
    <lineage>
        <taxon>Eukaryota</taxon>
        <taxon>Metazoa</taxon>
        <taxon>Ecdysozoa</taxon>
        <taxon>Arthropoda</taxon>
        <taxon>Hexapoda</taxon>
        <taxon>Insecta</taxon>
        <taxon>Pterygota</taxon>
        <taxon>Neoptera</taxon>
        <taxon>Endopterygota</taxon>
        <taxon>Diptera</taxon>
        <taxon>Nematocera</taxon>
        <taxon>Chironomoidea</taxon>
        <taxon>Chironomidae</taxon>
        <taxon>Clunio</taxon>
    </lineage>
</organism>
<keyword evidence="5" id="KW-0999">Mitochondrion inner membrane</keyword>
<feature type="transmembrane region" description="Helical" evidence="11">
    <location>
        <begin position="57"/>
        <end position="76"/>
    </location>
</feature>
<evidence type="ECO:0000256" key="6">
    <source>
        <dbReference type="ARBA" id="ARBA00022989"/>
    </source>
</evidence>
<evidence type="ECO:0000313" key="12">
    <source>
        <dbReference type="EMBL" id="CRL06430.1"/>
    </source>
</evidence>
<dbReference type="PANTHER" id="PTHR21382">
    <property type="entry name" value="NADH-UBIQUINONE OXIDOREDUCTASE SUBUNIT"/>
    <property type="match status" value="1"/>
</dbReference>
<dbReference type="EMBL" id="CVRI01000067">
    <property type="protein sequence ID" value="CRL06430.1"/>
    <property type="molecule type" value="Genomic_DNA"/>
</dbReference>
<dbReference type="GO" id="GO:0005743">
    <property type="term" value="C:mitochondrial inner membrane"/>
    <property type="evidence" value="ECO:0007669"/>
    <property type="project" value="UniProtKB-SubCell"/>
</dbReference>
<accession>A0A1J1J4P2</accession>
<comment type="similarity">
    <text evidence="2">Belongs to the complex I NDUFA11 subunit family.</text>
</comment>
<keyword evidence="7" id="KW-0496">Mitochondrion</keyword>
<sequence length="171" mass="18849">MQSFLTAQYYAKPDGEDYSGKMFATNRYALQAGFAAGVFDVIMYSHPKGYLPTLSRLAWYAGPAVGMASAFTTATYAATKLRGKDDKLNYAIGSCAAAGVFGAWQRNAVAGWSMCIFFSIAGALKKLSIEEGWRFIPENSLRTRVWGSEKTARNDWTLFPDMEKGWTTGKD</sequence>
<dbReference type="OrthoDB" id="1913277at2759"/>
<dbReference type="InterPro" id="IPR039205">
    <property type="entry name" value="NDUFA11"/>
</dbReference>
<evidence type="ECO:0000256" key="8">
    <source>
        <dbReference type="ARBA" id="ARBA00023136"/>
    </source>
</evidence>
<dbReference type="GO" id="GO:0006120">
    <property type="term" value="P:mitochondrial electron transport, NADH to ubiquinone"/>
    <property type="evidence" value="ECO:0007669"/>
    <property type="project" value="InterPro"/>
</dbReference>
<reference evidence="12 13" key="1">
    <citation type="submission" date="2015-04" db="EMBL/GenBank/DDBJ databases">
        <authorList>
            <person name="Syromyatnikov M.Y."/>
            <person name="Popov V.N."/>
        </authorList>
    </citation>
    <scope>NUCLEOTIDE SEQUENCE [LARGE SCALE GENOMIC DNA]</scope>
</reference>
<evidence type="ECO:0000256" key="11">
    <source>
        <dbReference type="SAM" id="Phobius"/>
    </source>
</evidence>